<feature type="domain" description="Creatinase N-terminal" evidence="2">
    <location>
        <begin position="15"/>
        <end position="119"/>
    </location>
</feature>
<dbReference type="InterPro" id="IPR050659">
    <property type="entry name" value="Peptidase_M24B"/>
</dbReference>
<name>T1ADD3_9ZZZZ</name>
<reference evidence="3" key="2">
    <citation type="journal article" date="2014" name="ISME J.">
        <title>Microbial stratification in low pH oxic and suboxic macroscopic growths along an acid mine drainage.</title>
        <authorList>
            <person name="Mendez-Garcia C."/>
            <person name="Mesa V."/>
            <person name="Sprenger R.R."/>
            <person name="Richter M."/>
            <person name="Diez M.S."/>
            <person name="Solano J."/>
            <person name="Bargiela R."/>
            <person name="Golyshina O.V."/>
            <person name="Manteca A."/>
            <person name="Ramos J.L."/>
            <person name="Gallego J.R."/>
            <person name="Llorente I."/>
            <person name="Martins Dos Santos V.A."/>
            <person name="Jensen O.N."/>
            <person name="Pelaez A.I."/>
            <person name="Sanchez J."/>
            <person name="Ferrer M."/>
        </authorList>
    </citation>
    <scope>NUCLEOTIDE SEQUENCE</scope>
</reference>
<dbReference type="PANTHER" id="PTHR46112:SF2">
    <property type="entry name" value="XAA-PRO AMINOPEPTIDASE P-RELATED"/>
    <property type="match status" value="1"/>
</dbReference>
<dbReference type="EMBL" id="AUZX01012256">
    <property type="protein sequence ID" value="EQD39925.1"/>
    <property type="molecule type" value="Genomic_DNA"/>
</dbReference>
<dbReference type="Pfam" id="PF01321">
    <property type="entry name" value="Creatinase_N"/>
    <property type="match status" value="1"/>
</dbReference>
<feature type="domain" description="Peptidase M24" evidence="1">
    <location>
        <begin position="127"/>
        <end position="175"/>
    </location>
</feature>
<dbReference type="PANTHER" id="PTHR46112">
    <property type="entry name" value="AMINOPEPTIDASE"/>
    <property type="match status" value="1"/>
</dbReference>
<dbReference type="SUPFAM" id="SSF55920">
    <property type="entry name" value="Creatinase/aminopeptidase"/>
    <property type="match status" value="1"/>
</dbReference>
<comment type="caution">
    <text evidence="3">The sequence shown here is derived from an EMBL/GenBank/DDBJ whole genome shotgun (WGS) entry which is preliminary data.</text>
</comment>
<evidence type="ECO:0000259" key="1">
    <source>
        <dbReference type="Pfam" id="PF00557"/>
    </source>
</evidence>
<dbReference type="Gene3D" id="3.40.350.10">
    <property type="entry name" value="Creatinase/prolidase N-terminal domain"/>
    <property type="match status" value="1"/>
</dbReference>
<feature type="non-terminal residue" evidence="3">
    <location>
        <position position="175"/>
    </location>
</feature>
<feature type="non-terminal residue" evidence="3">
    <location>
        <position position="1"/>
    </location>
</feature>
<dbReference type="InterPro" id="IPR000587">
    <property type="entry name" value="Creatinase_N"/>
</dbReference>
<dbReference type="InterPro" id="IPR036005">
    <property type="entry name" value="Creatinase/aminopeptidase-like"/>
</dbReference>
<dbReference type="AlphaFoldDB" id="T1ADD3"/>
<dbReference type="InterPro" id="IPR029149">
    <property type="entry name" value="Creatin/AminoP/Spt16_N"/>
</dbReference>
<evidence type="ECO:0000313" key="3">
    <source>
        <dbReference type="EMBL" id="EQD39925.1"/>
    </source>
</evidence>
<proteinExistence type="predicted"/>
<gene>
    <name evidence="3" type="ORF">B1A_16677</name>
</gene>
<organism evidence="3">
    <name type="scientific">mine drainage metagenome</name>
    <dbReference type="NCBI Taxonomy" id="410659"/>
    <lineage>
        <taxon>unclassified sequences</taxon>
        <taxon>metagenomes</taxon>
        <taxon>ecological metagenomes</taxon>
    </lineage>
</organism>
<dbReference type="Gene3D" id="3.90.230.10">
    <property type="entry name" value="Creatinase/methionine aminopeptidase superfamily"/>
    <property type="match status" value="1"/>
</dbReference>
<reference evidence="3" key="1">
    <citation type="submission" date="2013-08" db="EMBL/GenBank/DDBJ databases">
        <authorList>
            <person name="Mendez C."/>
            <person name="Richter M."/>
            <person name="Ferrer M."/>
            <person name="Sanchez J."/>
        </authorList>
    </citation>
    <scope>NUCLEOTIDE SEQUENCE</scope>
</reference>
<dbReference type="InterPro" id="IPR000994">
    <property type="entry name" value="Pept_M24"/>
</dbReference>
<sequence length="175" mass="19687">EVILILNGGENNLDKNFFYLVGKEGGLYEDCFIIARQDSITIFTSALEEESARKTGNKVEIFHSRDEYESLLRKALKNVNSVGLNYSSLNLELYKNLLKIIPDKEFVDVSVSISEARRIKRSDELNEIREAAKIGSEAFDPAIEHLREGMTEKEVAAHIVHEMMKCGASGPSFDT</sequence>
<protein>
    <submittedName>
        <fullName evidence="3">Creatinase</fullName>
    </submittedName>
</protein>
<accession>T1ADD3</accession>
<dbReference type="Pfam" id="PF00557">
    <property type="entry name" value="Peptidase_M24"/>
    <property type="match status" value="1"/>
</dbReference>
<evidence type="ECO:0000259" key="2">
    <source>
        <dbReference type="Pfam" id="PF01321"/>
    </source>
</evidence>